<dbReference type="PANTHER" id="PTHR46232">
    <property type="entry name" value="SMARCE1 REGULATOR OF CHROMATIN"/>
    <property type="match status" value="1"/>
</dbReference>
<keyword evidence="6" id="KW-1185">Reference proteome</keyword>
<feature type="compositionally biased region" description="Basic and acidic residues" evidence="3">
    <location>
        <begin position="268"/>
        <end position="284"/>
    </location>
</feature>
<feature type="DNA-binding region" description="HMG box" evidence="1">
    <location>
        <begin position="178"/>
        <end position="246"/>
    </location>
</feature>
<evidence type="ECO:0000313" key="5">
    <source>
        <dbReference type="EMBL" id="KAJ6646833.1"/>
    </source>
</evidence>
<dbReference type="AlphaFoldDB" id="A0A9Q0NAN7"/>
<sequence>MQSALHGELSCDIFSDTPATLSHLPVVEEIKLTLTLTSSRFHTLHVWMTKNNLDNNYTQSSGVFKSRSLRSFIDEKLQIRLQRLDTDGMSLPSNYKQVASNSPSSGQSSHFQMKHGVAVTFNILKERLRASGSSAASERNKEMGNPFVHTVHGNPAFTPGKSGKPTAESRAPKPPKAPEKPLMPYMRYSRKVWDSVKAAHPERKLWEIGKVIGQMWRDLPEPQKQEFFEEYAIEKAEYEKSLKTYHSSPAYVSFLAAKNKAKAANADADSHESSRPAKGSQADRRIEIQPAEDEEDQDDGYSVKHVAYARFLRNHRLINEIFSDMAVPDVRTVVTTSRMQVLKRQVQSLTMHQMKLEAELLQMEEKFESKKRRLAESSDVFQEELKKPAVDEETFQKMVERQYEAMKRERMRQMDEPNHGRPNMRPDDDISAVPQPTNTANSATEAQPSEQEPMETDPSQPEPDVARPVESSKESHGINSPSESDSNSNPTTLTIKPSDLEHPEATDNSAAHPMSPITTKNIITEPKDEISGPVMATPTTYASPIPPPQMHSSAGIPTPTNIPQPTTTAVIATSQSQAPLTQSGYNDQIPTGPVPNATPPHHPIPTTHHNIPPHIVPHQGHPGLPYGGFPGTGPQRSPYYAPQYGNHPSQPYHQYPPYPYHQQYGPQPSHYVGSNNPMDGPPYPPPPGPIPPPVHPNDGDETKHKKTEGPHDEPEKKETAE</sequence>
<evidence type="ECO:0000256" key="1">
    <source>
        <dbReference type="PROSITE-ProRule" id="PRU00267"/>
    </source>
</evidence>
<proteinExistence type="predicted"/>
<dbReference type="Proteomes" id="UP001151699">
    <property type="component" value="Chromosome A"/>
</dbReference>
<organism evidence="5 6">
    <name type="scientific">Pseudolycoriella hygida</name>
    <dbReference type="NCBI Taxonomy" id="35572"/>
    <lineage>
        <taxon>Eukaryota</taxon>
        <taxon>Metazoa</taxon>
        <taxon>Ecdysozoa</taxon>
        <taxon>Arthropoda</taxon>
        <taxon>Hexapoda</taxon>
        <taxon>Insecta</taxon>
        <taxon>Pterygota</taxon>
        <taxon>Neoptera</taxon>
        <taxon>Endopterygota</taxon>
        <taxon>Diptera</taxon>
        <taxon>Nematocera</taxon>
        <taxon>Sciaroidea</taxon>
        <taxon>Sciaridae</taxon>
        <taxon>Pseudolycoriella</taxon>
    </lineage>
</organism>
<dbReference type="OrthoDB" id="30931at2759"/>
<evidence type="ECO:0000313" key="6">
    <source>
        <dbReference type="Proteomes" id="UP001151699"/>
    </source>
</evidence>
<feature type="domain" description="HMG box" evidence="4">
    <location>
        <begin position="178"/>
        <end position="246"/>
    </location>
</feature>
<dbReference type="InterPro" id="IPR036910">
    <property type="entry name" value="HMG_box_dom_sf"/>
</dbReference>
<dbReference type="InterPro" id="IPR009071">
    <property type="entry name" value="HMG_box_dom"/>
</dbReference>
<gene>
    <name evidence="5" type="primary">Smarce1</name>
    <name evidence="5" type="ORF">Bhyg_02047</name>
</gene>
<keyword evidence="1" id="KW-0238">DNA-binding</keyword>
<dbReference type="Gene3D" id="1.10.30.10">
    <property type="entry name" value="High mobility group box domain"/>
    <property type="match status" value="1"/>
</dbReference>
<dbReference type="SUPFAM" id="SSF47095">
    <property type="entry name" value="HMG-box"/>
    <property type="match status" value="1"/>
</dbReference>
<feature type="compositionally biased region" description="Pro residues" evidence="3">
    <location>
        <begin position="679"/>
        <end position="695"/>
    </location>
</feature>
<dbReference type="GO" id="GO:0031492">
    <property type="term" value="F:nucleosomal DNA binding"/>
    <property type="evidence" value="ECO:0007669"/>
    <property type="project" value="TreeGrafter"/>
</dbReference>
<feature type="compositionally biased region" description="Pro residues" evidence="3">
    <location>
        <begin position="592"/>
        <end position="603"/>
    </location>
</feature>
<dbReference type="GO" id="GO:0016922">
    <property type="term" value="F:nuclear receptor binding"/>
    <property type="evidence" value="ECO:0007669"/>
    <property type="project" value="TreeGrafter"/>
</dbReference>
<feature type="coiled-coil region" evidence="2">
    <location>
        <begin position="339"/>
        <end position="373"/>
    </location>
</feature>
<evidence type="ECO:0000259" key="4">
    <source>
        <dbReference type="PROSITE" id="PS50118"/>
    </source>
</evidence>
<feature type="compositionally biased region" description="Basic and acidic residues" evidence="3">
    <location>
        <begin position="697"/>
        <end position="721"/>
    </location>
</feature>
<accession>A0A9Q0NAN7</accession>
<keyword evidence="1" id="KW-0539">Nucleus</keyword>
<feature type="region of interest" description="Disordered" evidence="3">
    <location>
        <begin position="408"/>
        <end position="721"/>
    </location>
</feature>
<dbReference type="SMART" id="SM00398">
    <property type="entry name" value="HMG"/>
    <property type="match status" value="1"/>
</dbReference>
<name>A0A9Q0NAN7_9DIPT</name>
<dbReference type="PANTHER" id="PTHR46232:SF1">
    <property type="entry name" value="SWI_SNF-RELATED MATRIX-ASSOCIATED ACTIN-DEPENDENT REGULATOR OF CHROMATIN SUBFAMILY E MEMBER 1"/>
    <property type="match status" value="1"/>
</dbReference>
<feature type="compositionally biased region" description="Basic and acidic residues" evidence="3">
    <location>
        <begin position="408"/>
        <end position="428"/>
    </location>
</feature>
<evidence type="ECO:0000256" key="2">
    <source>
        <dbReference type="SAM" id="Coils"/>
    </source>
</evidence>
<dbReference type="Pfam" id="PF00505">
    <property type="entry name" value="HMG_box"/>
    <property type="match status" value="1"/>
</dbReference>
<feature type="region of interest" description="Disordered" evidence="3">
    <location>
        <begin position="264"/>
        <end position="284"/>
    </location>
</feature>
<feature type="compositionally biased region" description="Low complexity" evidence="3">
    <location>
        <begin position="660"/>
        <end position="678"/>
    </location>
</feature>
<feature type="compositionally biased region" description="Polar residues" evidence="3">
    <location>
        <begin position="434"/>
        <end position="450"/>
    </location>
</feature>
<comment type="caution">
    <text evidence="5">The sequence shown here is derived from an EMBL/GenBank/DDBJ whole genome shotgun (WGS) entry which is preliminary data.</text>
</comment>
<keyword evidence="2" id="KW-0175">Coiled coil</keyword>
<dbReference type="EMBL" id="WJQU01000001">
    <property type="protein sequence ID" value="KAJ6646833.1"/>
    <property type="molecule type" value="Genomic_DNA"/>
</dbReference>
<dbReference type="PROSITE" id="PS50118">
    <property type="entry name" value="HMG_BOX_2"/>
    <property type="match status" value="1"/>
</dbReference>
<feature type="region of interest" description="Disordered" evidence="3">
    <location>
        <begin position="150"/>
        <end position="182"/>
    </location>
</feature>
<protein>
    <submittedName>
        <fullName evidence="5">SWI/SNF-related matrix-associated actin-dependent regulator of chromatin subfamily E member 1</fullName>
    </submittedName>
</protein>
<feature type="compositionally biased region" description="Low complexity" evidence="3">
    <location>
        <begin position="479"/>
        <end position="490"/>
    </location>
</feature>
<feature type="compositionally biased region" description="Low complexity" evidence="3">
    <location>
        <begin position="604"/>
        <end position="618"/>
    </location>
</feature>
<dbReference type="GO" id="GO:0016514">
    <property type="term" value="C:SWI/SNF complex"/>
    <property type="evidence" value="ECO:0007669"/>
    <property type="project" value="TreeGrafter"/>
</dbReference>
<evidence type="ECO:0000256" key="3">
    <source>
        <dbReference type="SAM" id="MobiDB-lite"/>
    </source>
</evidence>
<dbReference type="CDD" id="cd21983">
    <property type="entry name" value="HMG-box_SMARCE1"/>
    <property type="match status" value="1"/>
</dbReference>
<feature type="compositionally biased region" description="Basic and acidic residues" evidence="3">
    <location>
        <begin position="464"/>
        <end position="476"/>
    </location>
</feature>
<feature type="compositionally biased region" description="Low complexity" evidence="3">
    <location>
        <begin position="556"/>
        <end position="568"/>
    </location>
</feature>
<feature type="compositionally biased region" description="Polar residues" evidence="3">
    <location>
        <begin position="569"/>
        <end position="589"/>
    </location>
</feature>
<reference evidence="5" key="1">
    <citation type="submission" date="2022-07" db="EMBL/GenBank/DDBJ databases">
        <authorList>
            <person name="Trinca V."/>
            <person name="Uliana J.V.C."/>
            <person name="Torres T.T."/>
            <person name="Ward R.J."/>
            <person name="Monesi N."/>
        </authorList>
    </citation>
    <scope>NUCLEOTIDE SEQUENCE</scope>
    <source>
        <strain evidence="5">HSMRA1968</strain>
        <tissue evidence="5">Whole embryos</tissue>
    </source>
</reference>
<dbReference type="GO" id="GO:0045892">
    <property type="term" value="P:negative regulation of DNA-templated transcription"/>
    <property type="evidence" value="ECO:0007669"/>
    <property type="project" value="TreeGrafter"/>
</dbReference>